<dbReference type="EMBL" id="MN739678">
    <property type="protein sequence ID" value="QHT20505.1"/>
    <property type="molecule type" value="Genomic_DNA"/>
</dbReference>
<sequence>MKTSMKEFVQKAERQSRESINRSYEEIDNLYWDINFFNEILLRYVNKKSGTKLSYSGRQKEIEDIRVTISEIYNNINFYKECINVEKNEMKRIHKAYGYSHNIKPEYYTEDKPVQYDEYRLENNTEYDLYDNDSEDNYVVPYTEEDEELEEIKEYKYNYTTGVFE</sequence>
<dbReference type="AlphaFoldDB" id="A0A6C0DZB4"/>
<evidence type="ECO:0000313" key="1">
    <source>
        <dbReference type="EMBL" id="QHT20505.1"/>
    </source>
</evidence>
<organism evidence="1">
    <name type="scientific">viral metagenome</name>
    <dbReference type="NCBI Taxonomy" id="1070528"/>
    <lineage>
        <taxon>unclassified sequences</taxon>
        <taxon>metagenomes</taxon>
        <taxon>organismal metagenomes</taxon>
    </lineage>
</organism>
<reference evidence="1" key="1">
    <citation type="journal article" date="2020" name="Nature">
        <title>Giant virus diversity and host interactions through global metagenomics.</title>
        <authorList>
            <person name="Schulz F."/>
            <person name="Roux S."/>
            <person name="Paez-Espino D."/>
            <person name="Jungbluth S."/>
            <person name="Walsh D.A."/>
            <person name="Denef V.J."/>
            <person name="McMahon K.D."/>
            <person name="Konstantinidis K.T."/>
            <person name="Eloe-Fadrosh E.A."/>
            <person name="Kyrpides N.C."/>
            <person name="Woyke T."/>
        </authorList>
    </citation>
    <scope>NUCLEOTIDE SEQUENCE</scope>
    <source>
        <strain evidence="1">GVMAG-M-3300023174-60</strain>
    </source>
</reference>
<proteinExistence type="predicted"/>
<name>A0A6C0DZB4_9ZZZZ</name>
<accession>A0A6C0DZB4</accession>
<protein>
    <submittedName>
        <fullName evidence="1">Uncharacterized protein</fullName>
    </submittedName>
</protein>